<name>A0A2W7I1B3_9FLAO</name>
<comment type="caution">
    <text evidence="2">The sequence shown here is derived from an EMBL/GenBank/DDBJ whole genome shotgun (WGS) entry which is preliminary data.</text>
</comment>
<dbReference type="Proteomes" id="UP000249542">
    <property type="component" value="Unassembled WGS sequence"/>
</dbReference>
<feature type="compositionally biased region" description="Polar residues" evidence="1">
    <location>
        <begin position="75"/>
        <end position="102"/>
    </location>
</feature>
<evidence type="ECO:0000313" key="3">
    <source>
        <dbReference type="Proteomes" id="UP000249542"/>
    </source>
</evidence>
<dbReference type="PROSITE" id="PS51257">
    <property type="entry name" value="PROKAR_LIPOPROTEIN"/>
    <property type="match status" value="1"/>
</dbReference>
<sequence length="121" mass="13037">MTLKNTKLFSFVILIALGTLTLSCKDDKSNPEEVQKEETTPQKENTTPENDAANPPHGEAGHRCDIPVGAPLNSKPANQQQQIQVNGNPVQQQARKTENTNPPHGEPGHDCGIPVGAPLKK</sequence>
<evidence type="ECO:0000256" key="1">
    <source>
        <dbReference type="SAM" id="MobiDB-lite"/>
    </source>
</evidence>
<dbReference type="RefSeq" id="WP_111541638.1">
    <property type="nucleotide sequence ID" value="NZ_QKYV01000006.1"/>
</dbReference>
<protein>
    <submittedName>
        <fullName evidence="2">Uncharacterized protein</fullName>
    </submittedName>
</protein>
<proteinExistence type="predicted"/>
<accession>A0A2W7I1B3</accession>
<organism evidence="2 3">
    <name type="scientific">Mesonia algae</name>
    <dbReference type="NCBI Taxonomy" id="213248"/>
    <lineage>
        <taxon>Bacteria</taxon>
        <taxon>Pseudomonadati</taxon>
        <taxon>Bacteroidota</taxon>
        <taxon>Flavobacteriia</taxon>
        <taxon>Flavobacteriales</taxon>
        <taxon>Flavobacteriaceae</taxon>
        <taxon>Mesonia</taxon>
    </lineage>
</organism>
<feature type="compositionally biased region" description="Basic and acidic residues" evidence="1">
    <location>
        <begin position="24"/>
        <end position="41"/>
    </location>
</feature>
<keyword evidence="3" id="KW-1185">Reference proteome</keyword>
<dbReference type="EMBL" id="QKYV01000006">
    <property type="protein sequence ID" value="PZW39222.1"/>
    <property type="molecule type" value="Genomic_DNA"/>
</dbReference>
<reference evidence="2 3" key="1">
    <citation type="submission" date="2018-06" db="EMBL/GenBank/DDBJ databases">
        <title>Genomic Encyclopedia of Archaeal and Bacterial Type Strains, Phase II (KMG-II): from individual species to whole genera.</title>
        <authorList>
            <person name="Goeker M."/>
        </authorList>
    </citation>
    <scope>NUCLEOTIDE SEQUENCE [LARGE SCALE GENOMIC DNA]</scope>
    <source>
        <strain evidence="2 3">DSM 15361</strain>
    </source>
</reference>
<dbReference type="AlphaFoldDB" id="A0A2W7I1B3"/>
<gene>
    <name evidence="2" type="ORF">LX95_02364</name>
</gene>
<feature type="region of interest" description="Disordered" evidence="1">
    <location>
        <begin position="22"/>
        <end position="121"/>
    </location>
</feature>
<evidence type="ECO:0000313" key="2">
    <source>
        <dbReference type="EMBL" id="PZW39222.1"/>
    </source>
</evidence>